<dbReference type="GO" id="GO:0005886">
    <property type="term" value="C:plasma membrane"/>
    <property type="evidence" value="ECO:0007669"/>
    <property type="project" value="InterPro"/>
</dbReference>
<evidence type="ECO:0000256" key="6">
    <source>
        <dbReference type="SAM" id="MobiDB-lite"/>
    </source>
</evidence>
<keyword evidence="5" id="KW-0175">Coiled coil</keyword>
<evidence type="ECO:0000256" key="1">
    <source>
        <dbReference type="ARBA" id="ARBA00022475"/>
    </source>
</evidence>
<keyword evidence="2 7" id="KW-0812">Transmembrane</keyword>
<accession>A0A1I5VDE9</accession>
<feature type="transmembrane region" description="Helical" evidence="7">
    <location>
        <begin position="39"/>
        <end position="58"/>
    </location>
</feature>
<feature type="region of interest" description="Disordered" evidence="6">
    <location>
        <begin position="125"/>
        <end position="169"/>
    </location>
</feature>
<feature type="coiled-coil region" evidence="5">
    <location>
        <begin position="58"/>
        <end position="124"/>
    </location>
</feature>
<keyword evidence="3 7" id="KW-1133">Transmembrane helix</keyword>
<dbReference type="AlphaFoldDB" id="A0A1I5VDE9"/>
<evidence type="ECO:0000256" key="5">
    <source>
        <dbReference type="SAM" id="Coils"/>
    </source>
</evidence>
<protein>
    <recommendedName>
        <fullName evidence="8">Lipopolysaccharide assembly protein A domain-containing protein</fullName>
    </recommendedName>
</protein>
<feature type="compositionally biased region" description="Basic and acidic residues" evidence="6">
    <location>
        <begin position="151"/>
        <end position="169"/>
    </location>
</feature>
<keyword evidence="10" id="KW-1185">Reference proteome</keyword>
<keyword evidence="1" id="KW-1003">Cell membrane</keyword>
<evidence type="ECO:0000313" key="9">
    <source>
        <dbReference type="EMBL" id="SFQ05432.1"/>
    </source>
</evidence>
<feature type="domain" description="Lipopolysaccharide assembly protein A" evidence="8">
    <location>
        <begin position="24"/>
        <end position="82"/>
    </location>
</feature>
<dbReference type="Pfam" id="PF06305">
    <property type="entry name" value="LapA_dom"/>
    <property type="match status" value="1"/>
</dbReference>
<evidence type="ECO:0000256" key="2">
    <source>
        <dbReference type="ARBA" id="ARBA00022692"/>
    </source>
</evidence>
<dbReference type="Proteomes" id="UP000199136">
    <property type="component" value="Unassembled WGS sequence"/>
</dbReference>
<proteinExistence type="predicted"/>
<dbReference type="InterPro" id="IPR010445">
    <property type="entry name" value="LapA_dom"/>
</dbReference>
<sequence>MGLAIGIVLVLLAAGLIFLNLDSMVMLNLGFTEFNLPLWAIMTGLLVAGLIAGWLIMLSKEKKSKEKLHEKNEKLRDHEDKIRIADKTKEEAVDQAKKETQSELIRKNAEIEGLKQQVHTLEQELNKQFPHNTAELSNTSSKTSKTPVTQTEKRVREVQVEPENEKKTK</sequence>
<dbReference type="RefSeq" id="WP_177192469.1">
    <property type="nucleotide sequence ID" value="NZ_FOXW01000001.1"/>
</dbReference>
<evidence type="ECO:0000256" key="4">
    <source>
        <dbReference type="ARBA" id="ARBA00023136"/>
    </source>
</evidence>
<evidence type="ECO:0000256" key="7">
    <source>
        <dbReference type="SAM" id="Phobius"/>
    </source>
</evidence>
<dbReference type="EMBL" id="FOXW01000001">
    <property type="protein sequence ID" value="SFQ05432.1"/>
    <property type="molecule type" value="Genomic_DNA"/>
</dbReference>
<feature type="compositionally biased region" description="Polar residues" evidence="6">
    <location>
        <begin position="129"/>
        <end position="150"/>
    </location>
</feature>
<keyword evidence="4 7" id="KW-0472">Membrane</keyword>
<organism evidence="9 10">
    <name type="scientific">Desemzia incerta</name>
    <dbReference type="NCBI Taxonomy" id="82801"/>
    <lineage>
        <taxon>Bacteria</taxon>
        <taxon>Bacillati</taxon>
        <taxon>Bacillota</taxon>
        <taxon>Bacilli</taxon>
        <taxon>Lactobacillales</taxon>
        <taxon>Carnobacteriaceae</taxon>
        <taxon>Desemzia</taxon>
    </lineage>
</organism>
<gene>
    <name evidence="9" type="ORF">SAMN04488506_0483</name>
</gene>
<name>A0A1I5VDE9_9LACT</name>
<evidence type="ECO:0000259" key="8">
    <source>
        <dbReference type="Pfam" id="PF06305"/>
    </source>
</evidence>
<evidence type="ECO:0000256" key="3">
    <source>
        <dbReference type="ARBA" id="ARBA00022989"/>
    </source>
</evidence>
<reference evidence="9 10" key="1">
    <citation type="submission" date="2016-10" db="EMBL/GenBank/DDBJ databases">
        <authorList>
            <person name="de Groot N.N."/>
        </authorList>
    </citation>
    <scope>NUCLEOTIDE SEQUENCE [LARGE SCALE GENOMIC DNA]</scope>
    <source>
        <strain evidence="9 10">DSM 20581</strain>
    </source>
</reference>
<evidence type="ECO:0000313" key="10">
    <source>
        <dbReference type="Proteomes" id="UP000199136"/>
    </source>
</evidence>